<organism evidence="1 2">
    <name type="scientific">Xenopus laevis</name>
    <name type="common">African clawed frog</name>
    <dbReference type="NCBI Taxonomy" id="8355"/>
    <lineage>
        <taxon>Eukaryota</taxon>
        <taxon>Metazoa</taxon>
        <taxon>Chordata</taxon>
        <taxon>Craniata</taxon>
        <taxon>Vertebrata</taxon>
        <taxon>Euteleostomi</taxon>
        <taxon>Amphibia</taxon>
        <taxon>Batrachia</taxon>
        <taxon>Anura</taxon>
        <taxon>Pipoidea</taxon>
        <taxon>Pipidae</taxon>
        <taxon>Xenopodinae</taxon>
        <taxon>Xenopus</taxon>
        <taxon>Xenopus</taxon>
    </lineage>
</organism>
<dbReference type="AlphaFoldDB" id="A0A974CKL6"/>
<dbReference type="EMBL" id="CM004477">
    <property type="protein sequence ID" value="OCT74592.1"/>
    <property type="molecule type" value="Genomic_DNA"/>
</dbReference>
<proteinExistence type="predicted"/>
<name>A0A974CKL6_XENLA</name>
<evidence type="ECO:0000313" key="1">
    <source>
        <dbReference type="EMBL" id="OCT74592.1"/>
    </source>
</evidence>
<accession>A0A974CKL6</accession>
<reference evidence="2" key="1">
    <citation type="journal article" date="2016" name="Nature">
        <title>Genome evolution in the allotetraploid frog Xenopus laevis.</title>
        <authorList>
            <person name="Session A.M."/>
            <person name="Uno Y."/>
            <person name="Kwon T."/>
            <person name="Chapman J.A."/>
            <person name="Toyoda A."/>
            <person name="Takahashi S."/>
            <person name="Fukui A."/>
            <person name="Hikosaka A."/>
            <person name="Suzuki A."/>
            <person name="Kondo M."/>
            <person name="van Heeringen S.J."/>
            <person name="Quigley I."/>
            <person name="Heinz S."/>
            <person name="Ogino H."/>
            <person name="Ochi H."/>
            <person name="Hellsten U."/>
            <person name="Lyons J.B."/>
            <person name="Simakov O."/>
            <person name="Putnam N."/>
            <person name="Stites J."/>
            <person name="Kuroki Y."/>
            <person name="Tanaka T."/>
            <person name="Michiue T."/>
            <person name="Watanabe M."/>
            <person name="Bogdanovic O."/>
            <person name="Lister R."/>
            <person name="Georgiou G."/>
            <person name="Paranjpe S.S."/>
            <person name="van Kruijsbergen I."/>
            <person name="Shu S."/>
            <person name="Carlson J."/>
            <person name="Kinoshita T."/>
            <person name="Ohta Y."/>
            <person name="Mawaribuchi S."/>
            <person name="Jenkins J."/>
            <person name="Grimwood J."/>
            <person name="Schmutz J."/>
            <person name="Mitros T."/>
            <person name="Mozaffari S.V."/>
            <person name="Suzuki Y."/>
            <person name="Haramoto Y."/>
            <person name="Yamamoto T.S."/>
            <person name="Takagi C."/>
            <person name="Heald R."/>
            <person name="Miller K."/>
            <person name="Haudenschild C."/>
            <person name="Kitzman J."/>
            <person name="Nakayama T."/>
            <person name="Izutsu Y."/>
            <person name="Robert J."/>
            <person name="Fortriede J."/>
            <person name="Burns K."/>
            <person name="Lotay V."/>
            <person name="Karimi K."/>
            <person name="Yasuoka Y."/>
            <person name="Dichmann D.S."/>
            <person name="Flajnik M.F."/>
            <person name="Houston D.W."/>
            <person name="Shendure J."/>
            <person name="DuPasquier L."/>
            <person name="Vize P.D."/>
            <person name="Zorn A.M."/>
            <person name="Ito M."/>
            <person name="Marcotte E.M."/>
            <person name="Wallingford J.B."/>
            <person name="Ito Y."/>
            <person name="Asashima M."/>
            <person name="Ueno N."/>
            <person name="Matsuda Y."/>
            <person name="Veenstra G.J."/>
            <person name="Fujiyama A."/>
            <person name="Harland R.M."/>
            <person name="Taira M."/>
            <person name="Rokhsar D.S."/>
        </authorList>
    </citation>
    <scope>NUCLEOTIDE SEQUENCE [LARGE SCALE GENOMIC DNA]</scope>
    <source>
        <strain evidence="2">J</strain>
    </source>
</reference>
<gene>
    <name evidence="1" type="ORF">XELAEV_18033578mg</name>
</gene>
<dbReference type="Proteomes" id="UP000694892">
    <property type="component" value="Chromosome 6S"/>
</dbReference>
<sequence>MMEFPNPLAHWGVLSTVAYRRRAVADKTLPSGFYHLNYRMTSVGLDVHKELPAGLMVHKCPSVTSIRQGTTT</sequence>
<protein>
    <submittedName>
        <fullName evidence="1">Uncharacterized protein</fullName>
    </submittedName>
</protein>
<evidence type="ECO:0000313" key="2">
    <source>
        <dbReference type="Proteomes" id="UP000694892"/>
    </source>
</evidence>